<dbReference type="PANTHER" id="PTHR43767:SF1">
    <property type="entry name" value="NONRIBOSOMAL PEPTIDE SYNTHASE PES1 (EUROFUNG)-RELATED"/>
    <property type="match status" value="1"/>
</dbReference>
<comment type="caution">
    <text evidence="3">The sequence shown here is derived from an EMBL/GenBank/DDBJ whole genome shotgun (WGS) entry which is preliminary data.</text>
</comment>
<evidence type="ECO:0000313" key="4">
    <source>
        <dbReference type="Proteomes" id="UP001161388"/>
    </source>
</evidence>
<dbReference type="Gene3D" id="3.40.50.12780">
    <property type="entry name" value="N-terminal domain of ligase-like"/>
    <property type="match status" value="1"/>
</dbReference>
<dbReference type="PROSITE" id="PS00455">
    <property type="entry name" value="AMP_BINDING"/>
    <property type="match status" value="1"/>
</dbReference>
<reference evidence="3" key="1">
    <citation type="journal article" date="2014" name="Int. J. Syst. Evol. Microbiol.">
        <title>Complete genome of a new Firmicutes species belonging to the dominant human colonic microbiota ('Ruminococcus bicirculans') reveals two chromosomes and a selective capacity to utilize plant glucans.</title>
        <authorList>
            <consortium name="NISC Comparative Sequencing Program"/>
            <person name="Wegmann U."/>
            <person name="Louis P."/>
            <person name="Goesmann A."/>
            <person name="Henrissat B."/>
            <person name="Duncan S.H."/>
            <person name="Flint H.J."/>
        </authorList>
    </citation>
    <scope>NUCLEOTIDE SEQUENCE</scope>
    <source>
        <strain evidence="3">NBRC 109915</strain>
    </source>
</reference>
<dbReference type="Pfam" id="PF00501">
    <property type="entry name" value="AMP-binding"/>
    <property type="match status" value="1"/>
</dbReference>
<dbReference type="SUPFAM" id="SSF56801">
    <property type="entry name" value="Acetyl-CoA synthetase-like"/>
    <property type="match status" value="1"/>
</dbReference>
<keyword evidence="4" id="KW-1185">Reference proteome</keyword>
<protein>
    <submittedName>
        <fullName evidence="3">ATP-dependent acyl-CoA ligase</fullName>
    </submittedName>
</protein>
<dbReference type="InterPro" id="IPR045851">
    <property type="entry name" value="AMP-bd_C_sf"/>
</dbReference>
<dbReference type="RefSeq" id="WP_284376436.1">
    <property type="nucleotide sequence ID" value="NZ_BSNL01000007.1"/>
</dbReference>
<evidence type="ECO:0000259" key="1">
    <source>
        <dbReference type="Pfam" id="PF00501"/>
    </source>
</evidence>
<accession>A0ABQ5VQ22</accession>
<name>A0ABQ5VQ22_9RHOB</name>
<dbReference type="EMBL" id="BSNL01000007">
    <property type="protein sequence ID" value="GLQ29191.1"/>
    <property type="molecule type" value="Genomic_DNA"/>
</dbReference>
<dbReference type="InterPro" id="IPR050237">
    <property type="entry name" value="ATP-dep_AMP-bd_enzyme"/>
</dbReference>
<dbReference type="InterPro" id="IPR020845">
    <property type="entry name" value="AMP-binding_CS"/>
</dbReference>
<dbReference type="GO" id="GO:0016874">
    <property type="term" value="F:ligase activity"/>
    <property type="evidence" value="ECO:0007669"/>
    <property type="project" value="UniProtKB-KW"/>
</dbReference>
<evidence type="ECO:0000259" key="2">
    <source>
        <dbReference type="Pfam" id="PF13193"/>
    </source>
</evidence>
<feature type="domain" description="AMP-dependent synthetase/ligase" evidence="1">
    <location>
        <begin position="22"/>
        <end position="372"/>
    </location>
</feature>
<dbReference type="InterPro" id="IPR025110">
    <property type="entry name" value="AMP-bd_C"/>
</dbReference>
<keyword evidence="3" id="KW-0436">Ligase</keyword>
<dbReference type="InterPro" id="IPR042099">
    <property type="entry name" value="ANL_N_sf"/>
</dbReference>
<dbReference type="PANTHER" id="PTHR43767">
    <property type="entry name" value="LONG-CHAIN-FATTY-ACID--COA LIGASE"/>
    <property type="match status" value="1"/>
</dbReference>
<dbReference type="Pfam" id="PF13193">
    <property type="entry name" value="AMP-binding_C"/>
    <property type="match status" value="1"/>
</dbReference>
<organism evidence="3 4">
    <name type="scientific">Sulfitobacter pacificus</name>
    <dbReference type="NCBI Taxonomy" id="1499314"/>
    <lineage>
        <taxon>Bacteria</taxon>
        <taxon>Pseudomonadati</taxon>
        <taxon>Pseudomonadota</taxon>
        <taxon>Alphaproteobacteria</taxon>
        <taxon>Rhodobacterales</taxon>
        <taxon>Roseobacteraceae</taxon>
        <taxon>Sulfitobacter</taxon>
    </lineage>
</organism>
<feature type="domain" description="AMP-binding enzyme C-terminal" evidence="2">
    <location>
        <begin position="432"/>
        <end position="507"/>
    </location>
</feature>
<proteinExistence type="predicted"/>
<sequence length="538" mass="59397">MSIVRKDPRVPAREECVVRYLLDRWAEDRPEAPFAVFWKGAVLTYREMRDAAIKTAAGLASLGVEQGDTVIVWLPNGQRCLETWFGINWLGAIYVPINLAYRGRILEHVIENAASTVIVAHADLVDRLEGIDLSTLKSVVIVGGAKRSVGSLEVLPESVLDGDPEAVPPLERPIEPWDTQSIIYTSGTTGPSKGVMSSYAHLWAMSGTDGFKMIKKDDRFLCNLPLFHVGGTIPVMGMLSRGGSVAIIGAFSTNNFWDQIRGTQATSILLLGAMATFIAKRPVSLTDRDHSLRTVIIVPLAEDAEAFSKRFGVTVWTLYNMSEISTQLVSGPNPPRVGICGKPRDGAKVRLVDEHDCEVEPGEVGELIVQAESPWSLNSGYFRDPAGTAKAWRNGWFHTGDSFFVNQDGDWVFFDRKKDAIRRRGENVSSFEVEAEIAAHPAVNEVAVVGVPSEVSEEDILCVVACVEGLNLDPVELIEFLRSRMAHFMVPRYVRIVPALPRTPTEKITKHTLRDEGVTEDTWDRESAGIFIKREKIG</sequence>
<reference evidence="3" key="2">
    <citation type="submission" date="2023-01" db="EMBL/GenBank/DDBJ databases">
        <title>Draft genome sequence of Sulfitobacter pacificus strain NBRC 109915.</title>
        <authorList>
            <person name="Sun Q."/>
            <person name="Mori K."/>
        </authorList>
    </citation>
    <scope>NUCLEOTIDE SEQUENCE</scope>
    <source>
        <strain evidence="3">NBRC 109915</strain>
    </source>
</reference>
<dbReference type="InterPro" id="IPR000873">
    <property type="entry name" value="AMP-dep_synth/lig_dom"/>
</dbReference>
<gene>
    <name evidence="3" type="ORF">GCM10007927_39940</name>
</gene>
<dbReference type="Gene3D" id="3.30.300.30">
    <property type="match status" value="1"/>
</dbReference>
<dbReference type="Proteomes" id="UP001161388">
    <property type="component" value="Unassembled WGS sequence"/>
</dbReference>
<evidence type="ECO:0000313" key="3">
    <source>
        <dbReference type="EMBL" id="GLQ29191.1"/>
    </source>
</evidence>